<protein>
    <submittedName>
        <fullName evidence="1">Uncharacterized protein</fullName>
    </submittedName>
</protein>
<organism evidence="1 2">
    <name type="scientific">Penicillium cosmopolitanum</name>
    <dbReference type="NCBI Taxonomy" id="1131564"/>
    <lineage>
        <taxon>Eukaryota</taxon>
        <taxon>Fungi</taxon>
        <taxon>Dikarya</taxon>
        <taxon>Ascomycota</taxon>
        <taxon>Pezizomycotina</taxon>
        <taxon>Eurotiomycetes</taxon>
        <taxon>Eurotiomycetidae</taxon>
        <taxon>Eurotiales</taxon>
        <taxon>Aspergillaceae</taxon>
        <taxon>Penicillium</taxon>
    </lineage>
</organism>
<proteinExistence type="predicted"/>
<dbReference type="AlphaFoldDB" id="A0A9W9SNB1"/>
<dbReference type="OrthoDB" id="10314633at2759"/>
<accession>A0A9W9SNB1</accession>
<gene>
    <name evidence="1" type="ORF">N7509_012632</name>
</gene>
<evidence type="ECO:0000313" key="2">
    <source>
        <dbReference type="Proteomes" id="UP001147747"/>
    </source>
</evidence>
<sequence>MPPKQPAAPTISTWLKQTPDPDLQGKQVQYLVEFVNINGPSTISPGSGFAAILAGKAPQVFIPTDPDGAATKRNIYRQLIDSSGTTQNREKVDILNNNTTQVWVDGANLLKRGFLKHPQPRVPRSPHRHSRL</sequence>
<name>A0A9W9SNB1_9EURO</name>
<dbReference type="EMBL" id="JAPZBU010000011">
    <property type="protein sequence ID" value="KAJ5379513.1"/>
    <property type="molecule type" value="Genomic_DNA"/>
</dbReference>
<dbReference type="GeneID" id="81376249"/>
<reference evidence="1" key="1">
    <citation type="submission" date="2022-12" db="EMBL/GenBank/DDBJ databases">
        <authorList>
            <person name="Petersen C."/>
        </authorList>
    </citation>
    <scope>NUCLEOTIDE SEQUENCE</scope>
    <source>
        <strain evidence="1">IBT 29677</strain>
    </source>
</reference>
<comment type="caution">
    <text evidence="1">The sequence shown here is derived from an EMBL/GenBank/DDBJ whole genome shotgun (WGS) entry which is preliminary data.</text>
</comment>
<dbReference type="Proteomes" id="UP001147747">
    <property type="component" value="Unassembled WGS sequence"/>
</dbReference>
<dbReference type="RefSeq" id="XP_056483299.1">
    <property type="nucleotide sequence ID" value="XM_056637269.1"/>
</dbReference>
<reference evidence="1" key="2">
    <citation type="journal article" date="2023" name="IMA Fungus">
        <title>Comparative genomic study of the Penicillium genus elucidates a diverse pangenome and 15 lateral gene transfer events.</title>
        <authorList>
            <person name="Petersen C."/>
            <person name="Sorensen T."/>
            <person name="Nielsen M.R."/>
            <person name="Sondergaard T.E."/>
            <person name="Sorensen J.L."/>
            <person name="Fitzpatrick D.A."/>
            <person name="Frisvad J.C."/>
            <person name="Nielsen K.L."/>
        </authorList>
    </citation>
    <scope>NUCLEOTIDE SEQUENCE</scope>
    <source>
        <strain evidence="1">IBT 29677</strain>
    </source>
</reference>
<evidence type="ECO:0000313" key="1">
    <source>
        <dbReference type="EMBL" id="KAJ5379513.1"/>
    </source>
</evidence>
<keyword evidence="2" id="KW-1185">Reference proteome</keyword>